<dbReference type="RefSeq" id="WP_055727184.1">
    <property type="nucleotide sequence ID" value="NZ_LMAR01000023.1"/>
</dbReference>
<proteinExistence type="inferred from homology"/>
<dbReference type="SMART" id="SM00382">
    <property type="entry name" value="AAA"/>
    <property type="match status" value="1"/>
</dbReference>
<name>A0A0Q3T163_9HYPH</name>
<comment type="caution">
    <text evidence="7">The sequence shown here is derived from an EMBL/GenBank/DDBJ whole genome shotgun (WGS) entry which is preliminary data.</text>
</comment>
<dbReference type="GO" id="GO:0016887">
    <property type="term" value="F:ATP hydrolysis activity"/>
    <property type="evidence" value="ECO:0007669"/>
    <property type="project" value="InterPro"/>
</dbReference>
<evidence type="ECO:0000313" key="8">
    <source>
        <dbReference type="Proteomes" id="UP000051562"/>
    </source>
</evidence>
<dbReference type="EMBL" id="LMAR01000023">
    <property type="protein sequence ID" value="KQK31418.1"/>
    <property type="molecule type" value="Genomic_DNA"/>
</dbReference>
<evidence type="ECO:0000256" key="5">
    <source>
        <dbReference type="ARBA" id="ARBA00022840"/>
    </source>
</evidence>
<dbReference type="Pfam" id="PF08352">
    <property type="entry name" value="oligo_HPY"/>
    <property type="match status" value="1"/>
</dbReference>
<dbReference type="GO" id="GO:0055085">
    <property type="term" value="P:transmembrane transport"/>
    <property type="evidence" value="ECO:0007669"/>
    <property type="project" value="UniProtKB-ARBA"/>
</dbReference>
<dbReference type="InterPro" id="IPR003439">
    <property type="entry name" value="ABC_transporter-like_ATP-bd"/>
</dbReference>
<dbReference type="Pfam" id="PF00005">
    <property type="entry name" value="ABC_tran"/>
    <property type="match status" value="1"/>
</dbReference>
<evidence type="ECO:0000256" key="1">
    <source>
        <dbReference type="ARBA" id="ARBA00004417"/>
    </source>
</evidence>
<evidence type="ECO:0000256" key="2">
    <source>
        <dbReference type="ARBA" id="ARBA00005417"/>
    </source>
</evidence>
<dbReference type="GO" id="GO:0005886">
    <property type="term" value="C:plasma membrane"/>
    <property type="evidence" value="ECO:0007669"/>
    <property type="project" value="UniProtKB-SubCell"/>
</dbReference>
<dbReference type="CDD" id="cd03257">
    <property type="entry name" value="ABC_NikE_OppD_transporters"/>
    <property type="match status" value="1"/>
</dbReference>
<evidence type="ECO:0000256" key="3">
    <source>
        <dbReference type="ARBA" id="ARBA00022448"/>
    </source>
</evidence>
<keyword evidence="4" id="KW-0547">Nucleotide-binding</keyword>
<dbReference type="InterPro" id="IPR017871">
    <property type="entry name" value="ABC_transporter-like_CS"/>
</dbReference>
<dbReference type="SUPFAM" id="SSF52540">
    <property type="entry name" value="P-loop containing nucleoside triphosphate hydrolases"/>
    <property type="match status" value="1"/>
</dbReference>
<gene>
    <name evidence="7" type="ORF">ARD30_03165</name>
</gene>
<keyword evidence="5" id="KW-0067">ATP-binding</keyword>
<reference evidence="7 8" key="1">
    <citation type="submission" date="2015-10" db="EMBL/GenBank/DDBJ databases">
        <title>Draft genome of Bosea thiooxidans.</title>
        <authorList>
            <person name="Wang X."/>
        </authorList>
    </citation>
    <scope>NUCLEOTIDE SEQUENCE [LARGE SCALE GENOMIC DNA]</scope>
    <source>
        <strain evidence="7 8">CGMCC 9174</strain>
    </source>
</reference>
<dbReference type="PANTHER" id="PTHR43776">
    <property type="entry name" value="TRANSPORT ATP-BINDING PROTEIN"/>
    <property type="match status" value="1"/>
</dbReference>
<dbReference type="PROSITE" id="PS50893">
    <property type="entry name" value="ABC_TRANSPORTER_2"/>
    <property type="match status" value="1"/>
</dbReference>
<evidence type="ECO:0000256" key="4">
    <source>
        <dbReference type="ARBA" id="ARBA00022741"/>
    </source>
</evidence>
<comment type="subcellular location">
    <subcellularLocation>
        <location evidence="1">Cell inner membrane</location>
        <topology evidence="1">Peripheral membrane protein</topology>
    </subcellularLocation>
</comment>
<dbReference type="InterPro" id="IPR013563">
    <property type="entry name" value="Oligopep_ABC_C"/>
</dbReference>
<dbReference type="NCBIfam" id="TIGR01727">
    <property type="entry name" value="oligo_HPY"/>
    <property type="match status" value="1"/>
</dbReference>
<dbReference type="InterPro" id="IPR050319">
    <property type="entry name" value="ABC_transp_ATP-bind"/>
</dbReference>
<dbReference type="GO" id="GO:0005524">
    <property type="term" value="F:ATP binding"/>
    <property type="evidence" value="ECO:0007669"/>
    <property type="project" value="UniProtKB-KW"/>
</dbReference>
<evidence type="ECO:0000259" key="6">
    <source>
        <dbReference type="PROSITE" id="PS50893"/>
    </source>
</evidence>
<protein>
    <recommendedName>
        <fullName evidence="6">ABC transporter domain-containing protein</fullName>
    </recommendedName>
</protein>
<comment type="similarity">
    <text evidence="2">Belongs to the ABC transporter superfamily.</text>
</comment>
<keyword evidence="3" id="KW-0813">Transport</keyword>
<organism evidence="7 8">
    <name type="scientific">Bosea thiooxidans</name>
    <dbReference type="NCBI Taxonomy" id="53254"/>
    <lineage>
        <taxon>Bacteria</taxon>
        <taxon>Pseudomonadati</taxon>
        <taxon>Pseudomonadota</taxon>
        <taxon>Alphaproteobacteria</taxon>
        <taxon>Hyphomicrobiales</taxon>
        <taxon>Boseaceae</taxon>
        <taxon>Bosea</taxon>
    </lineage>
</organism>
<accession>A0A0Q3T163</accession>
<dbReference type="InterPro" id="IPR003593">
    <property type="entry name" value="AAA+_ATPase"/>
</dbReference>
<dbReference type="Gene3D" id="3.40.50.300">
    <property type="entry name" value="P-loop containing nucleotide triphosphate hydrolases"/>
    <property type="match status" value="1"/>
</dbReference>
<dbReference type="PANTHER" id="PTHR43776:SF7">
    <property type="entry name" value="D,D-DIPEPTIDE TRANSPORT ATP-BINDING PROTEIN DDPF-RELATED"/>
    <property type="match status" value="1"/>
</dbReference>
<dbReference type="AlphaFoldDB" id="A0A0Q3T163"/>
<keyword evidence="8" id="KW-1185">Reference proteome</keyword>
<dbReference type="FunFam" id="3.40.50.300:FF:000016">
    <property type="entry name" value="Oligopeptide ABC transporter ATP-binding component"/>
    <property type="match status" value="1"/>
</dbReference>
<feature type="domain" description="ABC transporter" evidence="6">
    <location>
        <begin position="8"/>
        <end position="255"/>
    </location>
</feature>
<dbReference type="Proteomes" id="UP000051562">
    <property type="component" value="Unassembled WGS sequence"/>
</dbReference>
<dbReference type="GO" id="GO:0015833">
    <property type="term" value="P:peptide transport"/>
    <property type="evidence" value="ECO:0007669"/>
    <property type="project" value="InterPro"/>
</dbReference>
<dbReference type="InterPro" id="IPR027417">
    <property type="entry name" value="P-loop_NTPase"/>
</dbReference>
<evidence type="ECO:0000313" key="7">
    <source>
        <dbReference type="EMBL" id="KQK31418.1"/>
    </source>
</evidence>
<dbReference type="PROSITE" id="PS00211">
    <property type="entry name" value="ABC_TRANSPORTER_1"/>
    <property type="match status" value="1"/>
</dbReference>
<sequence>MTAREELLSVRNLEKVFGSRTFFRRGDRGVHAVNGVSFAIDRGETLGLVGESGSGKSTVGRMLLGLMPASGGSITFDGDDLEALAASGEIRRKIQIIFQDPHASLHPRLTVRQLIAEPVRLHRGLSGSPLNEAVDRLLEDVGLAPELASRYPHQFSGGQRQRIGIARALACNPQLIVCDEPVSALDVSVQAQIINLLKDLQEQRGLSYLFIAHDLAVVRHISHRVAVLYLGQIVESAPSDVLFSGARHPYTQALLASIPRAGAVPDARARLKGEPPSPFDRPDGCAFRGRCPHATEICTTPPPAVRLPDDHVVACHHVATIAPFAPPPAALVSPRLTALARAYAPQVAAEAS</sequence>